<gene>
    <name evidence="2" type="ORF">PMIN01_13597</name>
</gene>
<evidence type="ECO:0000256" key="1">
    <source>
        <dbReference type="SAM" id="MobiDB-lite"/>
    </source>
</evidence>
<keyword evidence="3" id="KW-1185">Reference proteome</keyword>
<feature type="region of interest" description="Disordered" evidence="1">
    <location>
        <begin position="1"/>
        <end position="24"/>
    </location>
</feature>
<dbReference type="OrthoDB" id="3776781at2759"/>
<feature type="compositionally biased region" description="Polar residues" evidence="1">
    <location>
        <begin position="13"/>
        <end position="22"/>
    </location>
</feature>
<evidence type="ECO:0000313" key="3">
    <source>
        <dbReference type="Proteomes" id="UP000756921"/>
    </source>
</evidence>
<reference evidence="2" key="1">
    <citation type="journal article" date="2020" name="Mol. Plant Microbe Interact.">
        <title>Genome Sequence of the Biocontrol Agent Coniothyrium minitans strain Conio (IMI 134523).</title>
        <authorList>
            <person name="Patel D."/>
            <person name="Shittu T.A."/>
            <person name="Baroncelli R."/>
            <person name="Muthumeenakshi S."/>
            <person name="Osborne T.H."/>
            <person name="Janganan T.K."/>
            <person name="Sreenivasaprasad S."/>
        </authorList>
    </citation>
    <scope>NUCLEOTIDE SEQUENCE</scope>
    <source>
        <strain evidence="2">Conio</strain>
    </source>
</reference>
<evidence type="ECO:0000313" key="2">
    <source>
        <dbReference type="EMBL" id="KAF9728464.1"/>
    </source>
</evidence>
<dbReference type="AlphaFoldDB" id="A0A9P6G653"/>
<protein>
    <submittedName>
        <fullName evidence="2">Uncharacterized protein</fullName>
    </submittedName>
</protein>
<organism evidence="2 3">
    <name type="scientific">Paraphaeosphaeria minitans</name>
    <dbReference type="NCBI Taxonomy" id="565426"/>
    <lineage>
        <taxon>Eukaryota</taxon>
        <taxon>Fungi</taxon>
        <taxon>Dikarya</taxon>
        <taxon>Ascomycota</taxon>
        <taxon>Pezizomycotina</taxon>
        <taxon>Dothideomycetes</taxon>
        <taxon>Pleosporomycetidae</taxon>
        <taxon>Pleosporales</taxon>
        <taxon>Massarineae</taxon>
        <taxon>Didymosphaeriaceae</taxon>
        <taxon>Paraphaeosphaeria</taxon>
    </lineage>
</organism>
<accession>A0A9P6G653</accession>
<proteinExistence type="predicted"/>
<sequence length="88" mass="9663">MDSESHQEVGPTADSQQAQQNGEPALLRKVVKTYDTRGGWTLHRLASATEFSCVCCKRQKRAKLMATQSGVWDSLCCNGCYGQHLSTA</sequence>
<dbReference type="Proteomes" id="UP000756921">
    <property type="component" value="Unassembled WGS sequence"/>
</dbReference>
<dbReference type="EMBL" id="WJXW01000020">
    <property type="protein sequence ID" value="KAF9728464.1"/>
    <property type="molecule type" value="Genomic_DNA"/>
</dbReference>
<name>A0A9P6G653_9PLEO</name>
<comment type="caution">
    <text evidence="2">The sequence shown here is derived from an EMBL/GenBank/DDBJ whole genome shotgun (WGS) entry which is preliminary data.</text>
</comment>